<comment type="caution">
    <text evidence="3">The sequence shown here is derived from an EMBL/GenBank/DDBJ whole genome shotgun (WGS) entry which is preliminary data.</text>
</comment>
<evidence type="ECO:0000256" key="1">
    <source>
        <dbReference type="SAM" id="MobiDB-lite"/>
    </source>
</evidence>
<sequence>MGIKSFKPITPGQRFKTVSDFAEITKAEPEKSLLQPLKKSGGRNNLGRVTSRHRGGGHKRKYRIIDFKR</sequence>
<gene>
    <name evidence="3" type="primary">rplB</name>
    <name evidence="3" type="ORF">ENJ89_03050</name>
</gene>
<dbReference type="GO" id="GO:0006412">
    <property type="term" value="P:translation"/>
    <property type="evidence" value="ECO:0007669"/>
    <property type="project" value="InterPro"/>
</dbReference>
<feature type="compositionally biased region" description="Basic residues" evidence="1">
    <location>
        <begin position="50"/>
        <end position="62"/>
    </location>
</feature>
<evidence type="ECO:0000259" key="2">
    <source>
        <dbReference type="Pfam" id="PF00181"/>
    </source>
</evidence>
<evidence type="ECO:0000313" key="3">
    <source>
        <dbReference type="EMBL" id="HHJ52150.1"/>
    </source>
</evidence>
<dbReference type="Proteomes" id="UP000886124">
    <property type="component" value="Unassembled WGS sequence"/>
</dbReference>
<feature type="non-terminal residue" evidence="3">
    <location>
        <position position="69"/>
    </location>
</feature>
<accession>A0A7V5PNX6</accession>
<dbReference type="GO" id="GO:0003735">
    <property type="term" value="F:structural constituent of ribosome"/>
    <property type="evidence" value="ECO:0007669"/>
    <property type="project" value="InterPro"/>
</dbReference>
<dbReference type="Pfam" id="PF00181">
    <property type="entry name" value="Ribosomal_L2_N"/>
    <property type="match status" value="1"/>
</dbReference>
<feature type="region of interest" description="Disordered" evidence="1">
    <location>
        <begin position="31"/>
        <end position="69"/>
    </location>
</feature>
<organism evidence="3">
    <name type="scientific">Caldithrix abyssi</name>
    <dbReference type="NCBI Taxonomy" id="187145"/>
    <lineage>
        <taxon>Bacteria</taxon>
        <taxon>Pseudomonadati</taxon>
        <taxon>Calditrichota</taxon>
        <taxon>Calditrichia</taxon>
        <taxon>Calditrichales</taxon>
        <taxon>Calditrichaceae</taxon>
        <taxon>Caldithrix</taxon>
    </lineage>
</organism>
<keyword evidence="3" id="KW-0689">Ribosomal protein</keyword>
<dbReference type="InterPro" id="IPR012340">
    <property type="entry name" value="NA-bd_OB-fold"/>
</dbReference>
<dbReference type="GO" id="GO:0005840">
    <property type="term" value="C:ribosome"/>
    <property type="evidence" value="ECO:0007669"/>
    <property type="project" value="UniProtKB-KW"/>
</dbReference>
<keyword evidence="3" id="KW-0687">Ribonucleoprotein</keyword>
<dbReference type="AlphaFoldDB" id="A0A7V5PNX6"/>
<reference evidence="3" key="1">
    <citation type="journal article" date="2020" name="mSystems">
        <title>Genome- and Community-Level Interaction Insights into Carbon Utilization and Element Cycling Functions of Hydrothermarchaeota in Hydrothermal Sediment.</title>
        <authorList>
            <person name="Zhou Z."/>
            <person name="Liu Y."/>
            <person name="Xu W."/>
            <person name="Pan J."/>
            <person name="Luo Z.H."/>
            <person name="Li M."/>
        </authorList>
    </citation>
    <scope>NUCLEOTIDE SEQUENCE [LARGE SCALE GENOMIC DNA]</scope>
    <source>
        <strain evidence="3">HyVt-527</strain>
    </source>
</reference>
<dbReference type="EMBL" id="DROD01000207">
    <property type="protein sequence ID" value="HHJ52150.1"/>
    <property type="molecule type" value="Genomic_DNA"/>
</dbReference>
<proteinExistence type="predicted"/>
<dbReference type="InterPro" id="IPR022666">
    <property type="entry name" value="Ribosomal_uL2_RNA-bd_dom"/>
</dbReference>
<protein>
    <submittedName>
        <fullName evidence="3">50S ribosomal protein L2</fullName>
    </submittedName>
</protein>
<name>A0A7V5PNX6_CALAY</name>
<dbReference type="Gene3D" id="2.40.50.140">
    <property type="entry name" value="Nucleic acid-binding proteins"/>
    <property type="match status" value="1"/>
</dbReference>
<dbReference type="SUPFAM" id="SSF50249">
    <property type="entry name" value="Nucleic acid-binding proteins"/>
    <property type="match status" value="1"/>
</dbReference>
<feature type="domain" description="Large ribosomal subunit protein uL2 RNA-binding" evidence="2">
    <location>
        <begin position="30"/>
        <end position="69"/>
    </location>
</feature>